<keyword evidence="3" id="KW-0547">Nucleotide-binding</keyword>
<evidence type="ECO:0000313" key="8">
    <source>
        <dbReference type="Proteomes" id="UP000030014"/>
    </source>
</evidence>
<dbReference type="Proteomes" id="UP000030014">
    <property type="component" value="Unassembled WGS sequence"/>
</dbReference>
<dbReference type="RefSeq" id="WP_039260272.1">
    <property type="nucleotide sequence ID" value="NZ_JDRY01000174.1"/>
</dbReference>
<reference evidence="7 8" key="1">
    <citation type="submission" date="2014-01" db="EMBL/GenBank/DDBJ databases">
        <title>Plasmidome dynamics in the species complex Clostridium novyi sensu lato converts strains of independent lineages into distinctly different pathogens.</title>
        <authorList>
            <person name="Skarin H."/>
            <person name="Segerman B."/>
        </authorList>
    </citation>
    <scope>NUCLEOTIDE SEQUENCE [LARGE SCALE GENOMIC DNA]</scope>
    <source>
        <strain evidence="7 8">DC5</strain>
    </source>
</reference>
<evidence type="ECO:0000313" key="7">
    <source>
        <dbReference type="EMBL" id="KGM93036.1"/>
    </source>
</evidence>
<sequence length="820" mass="95888">MSKLIGRELTEKLLFDYYFLSSQREDDIFSPFPFYIDKDVLDKMNYSARILDGLVHDIINNIGTKHKKFKSYMGDFYNKELLLNIKTPVTPVFWTRYDAFIRENGQDIFFSEFNYDKPCMQKEIAASSLLKPHNDPNIDFCNDFKREFLNIMDYKFNKSYEKINVAILISPSHYEELHLANFYIDIMKDCSNLNFSIVGPNNLYVEKGKVYAFSKEVHVLLRQFPTEHFHEINHIDEIIELFKRGEFLIINDPRVIIGQAKSLFAYLWDLTETNLIDEKQKKVIKETLPYTKLFSEEYVDTLIKNKDKFVIKAIYGRYSEEVYIGTLLTEDEWVKTIDYVIENNLKNPHIIQEFCPIHKENILASNGERYISTEAHGNFGIYITKGKCSGVGLRLSEDYLSRDDSIWLSSIGVRDKNNLSITCNNVSWEKINEKAIFEYDFTGGYTRDSKYFLTDYLTLSNSLYNELKEKTNEIVALINKTYDFIKLNLEGFCSILGINEELIPLIKNEISKVNTVLGRLDFTVDSKGDLKLLEFNCETPAGMVESMGLTELIKKESNLKLFNPNEKLSESIKKTFKNILRDFSSKKPIKTIGFLTNTYYEDWYNTKILHDIACELPFDVVIGNIYDVTVENNKLSLQGKELDAVYRYFPLNWFLSDFENSKEILSALKENTLSINEPKTIVYQSKAFFAVIYELLNTDFYTLSEKQLIKTYIPRTSLDYLDLQTHDFCIKPFLEREGYGVEFNYENVDLSKFNDCIYQERVDIQPIDIYIEGFRYKKRKSLFPIIGTFVSGNEFCGIYTRVGENVTNMWAKFVATYVEK</sequence>
<evidence type="ECO:0000256" key="3">
    <source>
        <dbReference type="ARBA" id="ARBA00022741"/>
    </source>
</evidence>
<feature type="domain" description="Glutathionylspermidine synthase pre-ATP-grasp-like" evidence="6">
    <location>
        <begin position="433"/>
        <end position="818"/>
    </location>
</feature>
<dbReference type="GO" id="GO:0016874">
    <property type="term" value="F:ligase activity"/>
    <property type="evidence" value="ECO:0007669"/>
    <property type="project" value="UniProtKB-KW"/>
</dbReference>
<dbReference type="SUPFAM" id="SSF56059">
    <property type="entry name" value="Glutathione synthetase ATP-binding domain-like"/>
    <property type="match status" value="2"/>
</dbReference>
<evidence type="ECO:0000256" key="2">
    <source>
        <dbReference type="ARBA" id="ARBA00022723"/>
    </source>
</evidence>
<proteinExistence type="predicted"/>
<protein>
    <recommendedName>
        <fullName evidence="6">Glutathionylspermidine synthase pre-ATP-grasp-like domain-containing protein</fullName>
    </recommendedName>
</protein>
<evidence type="ECO:0000256" key="4">
    <source>
        <dbReference type="ARBA" id="ARBA00022840"/>
    </source>
</evidence>
<keyword evidence="4" id="KW-0067">ATP-binding</keyword>
<dbReference type="EMBL" id="JDRY01000174">
    <property type="protein sequence ID" value="KGM93036.1"/>
    <property type="molecule type" value="Genomic_DNA"/>
</dbReference>
<dbReference type="InterPro" id="IPR005494">
    <property type="entry name" value="GSPS_pre-ATP-grasp-like_dom"/>
</dbReference>
<gene>
    <name evidence="7" type="ORF">Z955_16025</name>
</gene>
<evidence type="ECO:0000256" key="5">
    <source>
        <dbReference type="ARBA" id="ARBA00022842"/>
    </source>
</evidence>
<evidence type="ECO:0000259" key="6">
    <source>
        <dbReference type="Pfam" id="PF03738"/>
    </source>
</evidence>
<keyword evidence="1" id="KW-0436">Ligase</keyword>
<evidence type="ECO:0000256" key="1">
    <source>
        <dbReference type="ARBA" id="ARBA00022598"/>
    </source>
</evidence>
<keyword evidence="2" id="KW-0479">Metal-binding</keyword>
<name>A0A0A0HY92_CLOBO</name>
<dbReference type="GO" id="GO:0005524">
    <property type="term" value="F:ATP binding"/>
    <property type="evidence" value="ECO:0007669"/>
    <property type="project" value="UniProtKB-KW"/>
</dbReference>
<dbReference type="Pfam" id="PF03738">
    <property type="entry name" value="GSP_synth"/>
    <property type="match status" value="1"/>
</dbReference>
<keyword evidence="5" id="KW-0460">Magnesium</keyword>
<organism evidence="7 8">
    <name type="scientific">Clostridium botulinum C/D str. DC5</name>
    <dbReference type="NCBI Taxonomy" id="1443128"/>
    <lineage>
        <taxon>Bacteria</taxon>
        <taxon>Bacillati</taxon>
        <taxon>Bacillota</taxon>
        <taxon>Clostridia</taxon>
        <taxon>Eubacteriales</taxon>
        <taxon>Clostridiaceae</taxon>
        <taxon>Clostridium</taxon>
    </lineage>
</organism>
<comment type="caution">
    <text evidence="7">The sequence shown here is derived from an EMBL/GenBank/DDBJ whole genome shotgun (WGS) entry which is preliminary data.</text>
</comment>
<dbReference type="AlphaFoldDB" id="A0A0A0HY92"/>
<dbReference type="GO" id="GO:0046872">
    <property type="term" value="F:metal ion binding"/>
    <property type="evidence" value="ECO:0007669"/>
    <property type="project" value="UniProtKB-KW"/>
</dbReference>
<accession>A0A0A0HY92</accession>